<dbReference type="InParanoid" id="Q9XXI3"/>
<comment type="subcellular location">
    <subcellularLocation>
        <location evidence="1">Nucleus</location>
    </subcellularLocation>
</comment>
<feature type="compositionally biased region" description="Basic and acidic residues" evidence="8">
    <location>
        <begin position="29"/>
        <end position="44"/>
    </location>
</feature>
<evidence type="ECO:0000256" key="1">
    <source>
        <dbReference type="ARBA" id="ARBA00004123"/>
    </source>
</evidence>
<dbReference type="STRING" id="6239.Y17G7B.12.1"/>
<dbReference type="RefSeq" id="NP_496560.1">
    <property type="nucleotide sequence ID" value="NM_064159.4"/>
</dbReference>
<dbReference type="FunFam" id="3.30.420.10:FF:000007">
    <property type="entry name" value="Interferon-stimulated exonuclease gene 20"/>
    <property type="match status" value="1"/>
</dbReference>
<dbReference type="Bgee" id="WBGene00012465">
    <property type="expression patterns" value="Expressed in germ line (C elegans) and 4 other cell types or tissues"/>
</dbReference>
<dbReference type="Gene3D" id="3.30.420.10">
    <property type="entry name" value="Ribonuclease H-like superfamily/Ribonuclease H"/>
    <property type="match status" value="1"/>
</dbReference>
<dbReference type="GO" id="GO:0006396">
    <property type="term" value="P:RNA processing"/>
    <property type="evidence" value="ECO:0000318"/>
    <property type="project" value="GO_Central"/>
</dbReference>
<dbReference type="CTD" id="174842"/>
<evidence type="ECO:0000256" key="8">
    <source>
        <dbReference type="SAM" id="MobiDB-lite"/>
    </source>
</evidence>
<evidence type="ECO:0000313" key="11">
    <source>
        <dbReference type="Proteomes" id="UP000001940"/>
    </source>
</evidence>
<protein>
    <recommendedName>
        <fullName evidence="3">RNA exonuclease 4</fullName>
    </recommendedName>
</protein>
<keyword evidence="4" id="KW-0540">Nuclease</keyword>
<dbReference type="InterPro" id="IPR037431">
    <property type="entry name" value="REX4_DEDDh_dom"/>
</dbReference>
<dbReference type="InterPro" id="IPR047021">
    <property type="entry name" value="REXO1/3/4-like"/>
</dbReference>
<evidence type="ECO:0000256" key="3">
    <source>
        <dbReference type="ARBA" id="ARBA00016937"/>
    </source>
</evidence>
<keyword evidence="5" id="KW-0378">Hydrolase</keyword>
<dbReference type="PANTHER" id="PTHR12801:SF158">
    <property type="entry name" value="RNA EXONUCLEASE 4"/>
    <property type="match status" value="1"/>
</dbReference>
<keyword evidence="6 10" id="KW-0269">Exonuclease</keyword>
<dbReference type="PhylomeDB" id="Q9XXI3"/>
<dbReference type="PIR" id="T26504">
    <property type="entry name" value="T26504"/>
</dbReference>
<accession>Q9XXI3</accession>
<reference evidence="10 11" key="1">
    <citation type="journal article" date="1998" name="Science">
        <title>Genome sequence of the nematode C. elegans: a platform for investigating biology.</title>
        <authorList>
            <consortium name="The C. elegans sequencing consortium"/>
            <person name="Sulson J.E."/>
            <person name="Waterston R."/>
        </authorList>
    </citation>
    <scope>NUCLEOTIDE SEQUENCE [LARGE SCALE GENOMIC DNA]</scope>
    <source>
        <strain evidence="10 11">Bristol N2</strain>
    </source>
</reference>
<gene>
    <name evidence="10" type="ORF">CELE_Y17G7B.12</name>
    <name evidence="10 12" type="ORF">Y17G7B.12</name>
</gene>
<feature type="domain" description="Exonuclease" evidence="9">
    <location>
        <begin position="101"/>
        <end position="263"/>
    </location>
</feature>
<dbReference type="PANTHER" id="PTHR12801">
    <property type="entry name" value="RNA EXONUCLEASE REXO1 / RECO3 FAMILY MEMBER-RELATED"/>
    <property type="match status" value="1"/>
</dbReference>
<sequence>MASKHAAKTVDPKDLSPAWKVLQMKLNEEKAEKEKAAKAEKEANPEGSDDGFTKVQTKKQKQKMNRKRRAQEALAAASEVKRVHHDIPVVIEDSERGELTKVIAIDCEYVGAGMGGTTDILARISIVNELGKIVYDKFVKPTEKVTDFRTAVSGIRPENMIKAIPFDRAQTEVSKLIDGRIVIGHAVHNDFRVLKLNHIRKLTRDTAKCTILKNMANHHGTPSLKKLAKEVLGIEIQRGEHDSITDARVALRLYEAVKKQWEAEIKRYR</sequence>
<name>Q9XXI3_CAEEL</name>
<evidence type="ECO:0000256" key="4">
    <source>
        <dbReference type="ARBA" id="ARBA00022722"/>
    </source>
</evidence>
<keyword evidence="7" id="KW-0539">Nucleus</keyword>
<dbReference type="GO" id="GO:0008408">
    <property type="term" value="F:3'-5' exonuclease activity"/>
    <property type="evidence" value="ECO:0007669"/>
    <property type="project" value="InterPro"/>
</dbReference>
<dbReference type="SMR" id="Q9XXI3"/>
<dbReference type="HOGENOM" id="CLU_022453_2_0_1"/>
<evidence type="ECO:0000256" key="6">
    <source>
        <dbReference type="ARBA" id="ARBA00022839"/>
    </source>
</evidence>
<dbReference type="OMA" id="TSEYKHF"/>
<dbReference type="GO" id="GO:0006364">
    <property type="term" value="P:rRNA processing"/>
    <property type="evidence" value="ECO:0007669"/>
    <property type="project" value="InterPro"/>
</dbReference>
<dbReference type="AGR" id="WB:WBGene00012465"/>
<dbReference type="FunCoup" id="Q9XXI3">
    <property type="interactions" value="2823"/>
</dbReference>
<dbReference type="eggNOG" id="KOG2249">
    <property type="taxonomic scope" value="Eukaryota"/>
</dbReference>
<dbReference type="KEGG" id="cel:CELE_Y17G7B.12"/>
<dbReference type="Proteomes" id="UP000001940">
    <property type="component" value="Chromosome II"/>
</dbReference>
<dbReference type="CDD" id="cd06144">
    <property type="entry name" value="REX4_like"/>
    <property type="match status" value="1"/>
</dbReference>
<dbReference type="PeptideAtlas" id="Q9XXI3"/>
<feature type="compositionally biased region" description="Basic residues" evidence="8">
    <location>
        <begin position="56"/>
        <end position="69"/>
    </location>
</feature>
<dbReference type="GO" id="GO:0004527">
    <property type="term" value="F:exonuclease activity"/>
    <property type="evidence" value="ECO:0000318"/>
    <property type="project" value="GO_Central"/>
</dbReference>
<dbReference type="InterPro" id="IPR036397">
    <property type="entry name" value="RNaseH_sf"/>
</dbReference>
<evidence type="ECO:0000256" key="7">
    <source>
        <dbReference type="ARBA" id="ARBA00023242"/>
    </source>
</evidence>
<dbReference type="EMBL" id="BX284602">
    <property type="protein sequence ID" value="CAA19458.1"/>
    <property type="molecule type" value="Genomic_DNA"/>
</dbReference>
<evidence type="ECO:0000259" key="9">
    <source>
        <dbReference type="SMART" id="SM00479"/>
    </source>
</evidence>
<dbReference type="InterPro" id="IPR013520">
    <property type="entry name" value="Ribonucl_H"/>
</dbReference>
<proteinExistence type="evidence at protein level"/>
<evidence type="ECO:0000256" key="2">
    <source>
        <dbReference type="ARBA" id="ARBA00010489"/>
    </source>
</evidence>
<dbReference type="Pfam" id="PF00929">
    <property type="entry name" value="RNase_T"/>
    <property type="match status" value="1"/>
</dbReference>
<dbReference type="SMART" id="SM00479">
    <property type="entry name" value="EXOIII"/>
    <property type="match status" value="1"/>
</dbReference>
<keyword evidence="11" id="KW-1185">Reference proteome</keyword>
<dbReference type="SUPFAM" id="SSF53098">
    <property type="entry name" value="Ribonuclease H-like"/>
    <property type="match status" value="1"/>
</dbReference>
<dbReference type="GO" id="GO:0006308">
    <property type="term" value="P:DNA catabolic process"/>
    <property type="evidence" value="ECO:0000318"/>
    <property type="project" value="GO_Central"/>
</dbReference>
<dbReference type="GO" id="GO:0005634">
    <property type="term" value="C:nucleus"/>
    <property type="evidence" value="ECO:0000318"/>
    <property type="project" value="GO_Central"/>
</dbReference>
<evidence type="ECO:0000313" key="12">
    <source>
        <dbReference type="WormBase" id="Y17G7B.12"/>
    </source>
</evidence>
<feature type="region of interest" description="Disordered" evidence="8">
    <location>
        <begin position="29"/>
        <end position="77"/>
    </location>
</feature>
<dbReference type="OrthoDB" id="8191639at2759"/>
<dbReference type="UCSC" id="Y17G7B.12">
    <property type="organism name" value="c. elegans"/>
</dbReference>
<dbReference type="GeneID" id="174842"/>
<comment type="similarity">
    <text evidence="2">Belongs to the REXO4 family.</text>
</comment>
<evidence type="ECO:0000256" key="5">
    <source>
        <dbReference type="ARBA" id="ARBA00022801"/>
    </source>
</evidence>
<dbReference type="AlphaFoldDB" id="Q9XXI3"/>
<dbReference type="WormBase" id="Y17G7B.12">
    <property type="protein sequence ID" value="CE19046"/>
    <property type="gene ID" value="WBGene00012465"/>
</dbReference>
<dbReference type="GO" id="GO:0003676">
    <property type="term" value="F:nucleic acid binding"/>
    <property type="evidence" value="ECO:0007669"/>
    <property type="project" value="InterPro"/>
</dbReference>
<dbReference type="PaxDb" id="6239-Y17G7B.12.2"/>
<evidence type="ECO:0007829" key="13">
    <source>
        <dbReference type="PeptideAtlas" id="Q9XXI3"/>
    </source>
</evidence>
<dbReference type="InterPro" id="IPR012337">
    <property type="entry name" value="RNaseH-like_sf"/>
</dbReference>
<evidence type="ECO:0000313" key="10">
    <source>
        <dbReference type="EMBL" id="CAA19458.1"/>
    </source>
</evidence>
<organism evidence="10 11">
    <name type="scientific">Caenorhabditis elegans</name>
    <dbReference type="NCBI Taxonomy" id="6239"/>
    <lineage>
        <taxon>Eukaryota</taxon>
        <taxon>Metazoa</taxon>
        <taxon>Ecdysozoa</taxon>
        <taxon>Nematoda</taxon>
        <taxon>Chromadorea</taxon>
        <taxon>Rhabditida</taxon>
        <taxon>Rhabditina</taxon>
        <taxon>Rhabditomorpha</taxon>
        <taxon>Rhabditoidea</taxon>
        <taxon>Rhabditidae</taxon>
        <taxon>Peloderinae</taxon>
        <taxon>Caenorhabditis</taxon>
    </lineage>
</organism>
<keyword evidence="13" id="KW-1267">Proteomics identification</keyword>